<dbReference type="EC" id="6.3.5.4" evidence="2"/>
<evidence type="ECO:0000256" key="4">
    <source>
        <dbReference type="ARBA" id="ARBA00048741"/>
    </source>
</evidence>
<comment type="pathway">
    <text evidence="1">Amino-acid biosynthesis; L-asparagine biosynthesis; L-asparagine from L-aspartate (L-Gln route): step 1/1.</text>
</comment>
<accession>A0A8J3FSJ7</accession>
<protein>
    <recommendedName>
        <fullName evidence="2">asparagine synthase (glutamine-hydrolyzing)</fullName>
        <ecNumber evidence="2">6.3.5.4</ecNumber>
    </recommendedName>
</protein>
<evidence type="ECO:0000313" key="7">
    <source>
        <dbReference type="Proteomes" id="UP000637578"/>
    </source>
</evidence>
<dbReference type="PANTHER" id="PTHR43284:SF1">
    <property type="entry name" value="ASPARAGINE SYNTHETASE"/>
    <property type="match status" value="1"/>
</dbReference>
<sequence length="604" mass="65644">MPIVTQGLLPSGPWFTVLPDGGSPSPLNRLQTLGGSVLIEHSTGEPWVVGLWPREQIELFSAGSSRVALLGELPPREALCSIRDSPERPDVEQIAKIPGDFFILTARPRELRACGTRSALRRLWYANYAGVTIAASHPLPLALLSGAGLDVERLALQLAFPILPYPLADQCLWRGVQDVSPDAVLVLTSGEVRLEPRIPLPEPSLSLDEGAARVRSAVEAAITARTSRAGTVSADLSGGMDSTSLAFLAAREMPELVTLRHCEADPASDDSQWASLASSSLAEAQHVVFGHEEWPLIYSSLTGPPVLGDAPFRWVRTLGRYRRVVDVAAGHGSTVHLTGHGGDELFGHAPTHLVDLAQRAPLRALREALTQKALRRWSWTATVQVLTDRRTLGQWLSDEAAHLTEPLPPPTVPPGPWGYPIRMPPWASPNALAAAQRLMKHASEVGPLHPSRALHVTWHAARLCGQAVRHVQTLTSCHGLTFAAPFLDDTVLMAALAVRPEERINAQRYKPLLARAMRGVVPDSLLGRTTKGDFTADIYIGLERNRRDLLELFEDGCLLAAHGLVDAATVRRAILAPHPHLRSLIPLEHTVACELWLRAMTSRS</sequence>
<dbReference type="AlphaFoldDB" id="A0A8J3FSJ7"/>
<evidence type="ECO:0000256" key="3">
    <source>
        <dbReference type="ARBA" id="ARBA00022888"/>
    </source>
</evidence>
<evidence type="ECO:0000313" key="6">
    <source>
        <dbReference type="EMBL" id="GGM39193.1"/>
    </source>
</evidence>
<dbReference type="Gene3D" id="3.40.50.620">
    <property type="entry name" value="HUPs"/>
    <property type="match status" value="2"/>
</dbReference>
<dbReference type="Proteomes" id="UP000637578">
    <property type="component" value="Unassembled WGS sequence"/>
</dbReference>
<dbReference type="PANTHER" id="PTHR43284">
    <property type="entry name" value="ASPARAGINE SYNTHETASE (GLUTAMINE-HYDROLYZING)"/>
    <property type="match status" value="1"/>
</dbReference>
<gene>
    <name evidence="6" type="primary">asnB</name>
    <name evidence="6" type="ORF">GCM10012275_07640</name>
</gene>
<keyword evidence="7" id="KW-1185">Reference proteome</keyword>
<dbReference type="EMBL" id="BMMK01000002">
    <property type="protein sequence ID" value="GGM39193.1"/>
    <property type="molecule type" value="Genomic_DNA"/>
</dbReference>
<dbReference type="InterPro" id="IPR014729">
    <property type="entry name" value="Rossmann-like_a/b/a_fold"/>
</dbReference>
<keyword evidence="3" id="KW-0061">Asparagine biosynthesis</keyword>
<evidence type="ECO:0000256" key="2">
    <source>
        <dbReference type="ARBA" id="ARBA00012737"/>
    </source>
</evidence>
<dbReference type="GO" id="GO:0006529">
    <property type="term" value="P:asparagine biosynthetic process"/>
    <property type="evidence" value="ECO:0007669"/>
    <property type="project" value="UniProtKB-KW"/>
</dbReference>
<dbReference type="SUPFAM" id="SSF52402">
    <property type="entry name" value="Adenine nucleotide alpha hydrolases-like"/>
    <property type="match status" value="1"/>
</dbReference>
<proteinExistence type="predicted"/>
<name>A0A8J3FSJ7_9PSEU</name>
<dbReference type="InterPro" id="IPR051786">
    <property type="entry name" value="ASN_synthetase/amidase"/>
</dbReference>
<reference evidence="6" key="1">
    <citation type="journal article" date="2014" name="Int. J. Syst. Evol. Microbiol.">
        <title>Complete genome sequence of Corynebacterium casei LMG S-19264T (=DSM 44701T), isolated from a smear-ripened cheese.</title>
        <authorList>
            <consortium name="US DOE Joint Genome Institute (JGI-PGF)"/>
            <person name="Walter F."/>
            <person name="Albersmeier A."/>
            <person name="Kalinowski J."/>
            <person name="Ruckert C."/>
        </authorList>
    </citation>
    <scope>NUCLEOTIDE SEQUENCE</scope>
    <source>
        <strain evidence="6">CGMCC 4.5737</strain>
    </source>
</reference>
<dbReference type="InterPro" id="IPR001962">
    <property type="entry name" value="Asn_synthase"/>
</dbReference>
<feature type="domain" description="Asparagine synthetase" evidence="5">
    <location>
        <begin position="214"/>
        <end position="598"/>
    </location>
</feature>
<organism evidence="6 7">
    <name type="scientific">Longimycelium tulufanense</name>
    <dbReference type="NCBI Taxonomy" id="907463"/>
    <lineage>
        <taxon>Bacteria</taxon>
        <taxon>Bacillati</taxon>
        <taxon>Actinomycetota</taxon>
        <taxon>Actinomycetes</taxon>
        <taxon>Pseudonocardiales</taxon>
        <taxon>Pseudonocardiaceae</taxon>
        <taxon>Longimycelium</taxon>
    </lineage>
</organism>
<comment type="catalytic activity">
    <reaction evidence="4">
        <text>L-aspartate + L-glutamine + ATP + H2O = L-asparagine + L-glutamate + AMP + diphosphate + H(+)</text>
        <dbReference type="Rhea" id="RHEA:12228"/>
        <dbReference type="ChEBI" id="CHEBI:15377"/>
        <dbReference type="ChEBI" id="CHEBI:15378"/>
        <dbReference type="ChEBI" id="CHEBI:29985"/>
        <dbReference type="ChEBI" id="CHEBI:29991"/>
        <dbReference type="ChEBI" id="CHEBI:30616"/>
        <dbReference type="ChEBI" id="CHEBI:33019"/>
        <dbReference type="ChEBI" id="CHEBI:58048"/>
        <dbReference type="ChEBI" id="CHEBI:58359"/>
        <dbReference type="ChEBI" id="CHEBI:456215"/>
        <dbReference type="EC" id="6.3.5.4"/>
    </reaction>
</comment>
<dbReference type="Pfam" id="PF00733">
    <property type="entry name" value="Asn_synthase"/>
    <property type="match status" value="1"/>
</dbReference>
<reference evidence="6" key="2">
    <citation type="submission" date="2020-09" db="EMBL/GenBank/DDBJ databases">
        <authorList>
            <person name="Sun Q."/>
            <person name="Zhou Y."/>
        </authorList>
    </citation>
    <scope>NUCLEOTIDE SEQUENCE</scope>
    <source>
        <strain evidence="6">CGMCC 4.5737</strain>
    </source>
</reference>
<evidence type="ECO:0000256" key="1">
    <source>
        <dbReference type="ARBA" id="ARBA00005187"/>
    </source>
</evidence>
<dbReference type="GO" id="GO:0004066">
    <property type="term" value="F:asparagine synthase (glutamine-hydrolyzing) activity"/>
    <property type="evidence" value="ECO:0007669"/>
    <property type="project" value="UniProtKB-EC"/>
</dbReference>
<keyword evidence="3" id="KW-0028">Amino-acid biosynthesis</keyword>
<evidence type="ECO:0000259" key="5">
    <source>
        <dbReference type="Pfam" id="PF00733"/>
    </source>
</evidence>
<comment type="caution">
    <text evidence="6">The sequence shown here is derived from an EMBL/GenBank/DDBJ whole genome shotgun (WGS) entry which is preliminary data.</text>
</comment>